<keyword evidence="16" id="KW-1185">Reference proteome</keyword>
<evidence type="ECO:0000256" key="3">
    <source>
        <dbReference type="ARBA" id="ARBA00022793"/>
    </source>
</evidence>
<dbReference type="InterPro" id="IPR016067">
    <property type="entry name" value="S-AdoMet_deCO2ase_core"/>
</dbReference>
<dbReference type="Gene3D" id="3.60.90.10">
    <property type="entry name" value="S-adenosylmethionine decarboxylase"/>
    <property type="match status" value="1"/>
</dbReference>
<dbReference type="PROSITE" id="PS01330">
    <property type="entry name" value="PABS_1"/>
    <property type="match status" value="1"/>
</dbReference>
<dbReference type="InterPro" id="IPR003826">
    <property type="entry name" value="AdoMetDC_fam_prok"/>
</dbReference>
<dbReference type="Pfam" id="PF01564">
    <property type="entry name" value="Spermine_synth"/>
    <property type="match status" value="1"/>
</dbReference>
<evidence type="ECO:0000256" key="8">
    <source>
        <dbReference type="ARBA" id="ARBA00023239"/>
    </source>
</evidence>
<keyword evidence="12" id="KW-0949">S-adenosyl-L-methionine</keyword>
<dbReference type="HAMAP" id="MF_00464">
    <property type="entry name" value="AdoMetDC_1"/>
    <property type="match status" value="1"/>
</dbReference>
<dbReference type="SUPFAM" id="SSF53335">
    <property type="entry name" value="S-adenosyl-L-methionine-dependent methyltransferases"/>
    <property type="match status" value="1"/>
</dbReference>
<comment type="subunit">
    <text evidence="11">Homodimer or homotetramer.</text>
</comment>
<comment type="cofactor">
    <cofactor evidence="12">
        <name>pyruvate</name>
        <dbReference type="ChEBI" id="CHEBI:15361"/>
    </cofactor>
    <text evidence="12">Binds 1 pyruvoyl group covalently per subunit.</text>
</comment>
<feature type="chain" id="PRO_5044944860" description="S-adenosylmethionine decarboxylase beta chain" evidence="12">
    <location>
        <begin position="1"/>
        <end position="62"/>
    </location>
</feature>
<evidence type="ECO:0000259" key="14">
    <source>
        <dbReference type="PROSITE" id="PS51006"/>
    </source>
</evidence>
<comment type="pathway">
    <text evidence="11">Amine and polyamine biosynthesis; spermidine biosynthesis; spermidine from putrescine: step 1/1.</text>
</comment>
<evidence type="ECO:0000256" key="6">
    <source>
        <dbReference type="ARBA" id="ARBA00023115"/>
    </source>
</evidence>
<keyword evidence="10 12" id="KW-0670">Pyruvate</keyword>
<feature type="binding site" evidence="11">
    <location>
        <begin position="269"/>
        <end position="270"/>
    </location>
    <ligand>
        <name>S-methyl-5'-thioadenosine</name>
        <dbReference type="ChEBI" id="CHEBI:17509"/>
    </ligand>
</feature>
<name>A0ABQ3NAN3_9BACI</name>
<comment type="caution">
    <text evidence="15">The sequence shown here is derived from an EMBL/GenBank/DDBJ whole genome shotgun (WGS) entry which is preliminary data.</text>
</comment>
<dbReference type="Proteomes" id="UP000637074">
    <property type="component" value="Unassembled WGS sequence"/>
</dbReference>
<keyword evidence="2 11" id="KW-0808">Transferase</keyword>
<dbReference type="CDD" id="cd02440">
    <property type="entry name" value="AdoMet_MTases"/>
    <property type="match status" value="1"/>
</dbReference>
<dbReference type="InterPro" id="IPR017716">
    <property type="entry name" value="S-AdoMet_deCOase_pro-enz"/>
</dbReference>
<comment type="catalytic activity">
    <reaction evidence="12">
        <text>S-adenosyl-L-methionine + H(+) = S-adenosyl 3-(methylsulfanyl)propylamine + CO2</text>
        <dbReference type="Rhea" id="RHEA:15981"/>
        <dbReference type="ChEBI" id="CHEBI:15378"/>
        <dbReference type="ChEBI" id="CHEBI:16526"/>
        <dbReference type="ChEBI" id="CHEBI:57443"/>
        <dbReference type="ChEBI" id="CHEBI:59789"/>
        <dbReference type="EC" id="4.1.1.50"/>
    </reaction>
</comment>
<accession>A0ABQ3NAN3</accession>
<comment type="function">
    <text evidence="12">Catalyzes the decarboxylation of S-adenosylmethionine to S-adenosylmethioninamine (dcAdoMet), the propylamine donor required for the synthesis of the polyamines spermine and spermidine from the diamine putrescine.</text>
</comment>
<feature type="binding site" evidence="11">
    <location>
        <position position="215"/>
    </location>
    <ligand>
        <name>spermidine</name>
        <dbReference type="ChEBI" id="CHEBI:57834"/>
    </ligand>
</feature>
<feature type="binding site" evidence="11">
    <location>
        <position position="235"/>
    </location>
    <ligand>
        <name>S-methyl-5'-thioadenosine</name>
        <dbReference type="ChEBI" id="CHEBI:17509"/>
    </ligand>
</feature>
<dbReference type="PROSITE" id="PS51006">
    <property type="entry name" value="PABS_2"/>
    <property type="match status" value="1"/>
</dbReference>
<dbReference type="NCBIfam" id="TIGR03330">
    <property type="entry name" value="SAM_DCase_Bsu"/>
    <property type="match status" value="1"/>
</dbReference>
<dbReference type="Gene3D" id="3.40.50.150">
    <property type="entry name" value="Vaccinia Virus protein VP39"/>
    <property type="match status" value="1"/>
</dbReference>
<comment type="caution">
    <text evidence="12">Lacks conserved residue(s) required for the propagation of feature annotation.</text>
</comment>
<feature type="active site" description="Proton acceptor; for processing activity" evidence="12">
    <location>
        <position position="68"/>
    </location>
</feature>
<evidence type="ECO:0000256" key="5">
    <source>
        <dbReference type="ARBA" id="ARBA00023066"/>
    </source>
</evidence>
<keyword evidence="7 12" id="KW-0865">Zymogen</keyword>
<evidence type="ECO:0000313" key="16">
    <source>
        <dbReference type="Proteomes" id="UP000637074"/>
    </source>
</evidence>
<protein>
    <recommendedName>
        <fullName evidence="12">S-adenosylmethionine decarboxylase proenzyme</fullName>
        <shortName evidence="12">AdoMetDC</shortName>
        <shortName evidence="12">SAMDC</shortName>
        <ecNumber evidence="12">4.1.1.50</ecNumber>
    </recommendedName>
    <component>
        <recommendedName>
            <fullName evidence="12">S-adenosylmethionine decarboxylase beta chain</fullName>
        </recommendedName>
    </component>
    <component>
        <recommendedName>
            <fullName evidence="12">S-adenosylmethionine decarboxylase alpha chain</fullName>
        </recommendedName>
    </component>
</protein>
<feature type="modified residue" description="Pyruvic acid (Ser); by autocatalysis" evidence="12">
    <location>
        <position position="63"/>
    </location>
</feature>
<dbReference type="RefSeq" id="WP_191276624.1">
    <property type="nucleotide sequence ID" value="NZ_BNDS01000031.1"/>
</dbReference>
<comment type="catalytic activity">
    <reaction evidence="11">
        <text>S-adenosyl 3-(methylsulfanyl)propylamine + putrescine = S-methyl-5'-thioadenosine + spermidine + H(+)</text>
        <dbReference type="Rhea" id="RHEA:12721"/>
        <dbReference type="ChEBI" id="CHEBI:15378"/>
        <dbReference type="ChEBI" id="CHEBI:17509"/>
        <dbReference type="ChEBI" id="CHEBI:57443"/>
        <dbReference type="ChEBI" id="CHEBI:57834"/>
        <dbReference type="ChEBI" id="CHEBI:326268"/>
        <dbReference type="EC" id="2.5.1.16"/>
    </reaction>
</comment>
<dbReference type="EC" id="4.1.1.50" evidence="12"/>
<dbReference type="InterPro" id="IPR030374">
    <property type="entry name" value="PABS"/>
</dbReference>
<comment type="similarity">
    <text evidence="12">Belongs to the prokaryotic AdoMetDC family. Type 1 subfamily.</text>
</comment>
<keyword evidence="5 12" id="KW-0745">Spermidine biosynthesis</keyword>
<feature type="active site" description="Proton donor; for catalytic activity" evidence="12">
    <location>
        <position position="83"/>
    </location>
</feature>
<dbReference type="InterPro" id="IPR030373">
    <property type="entry name" value="PABS_CS"/>
</dbReference>
<evidence type="ECO:0000256" key="13">
    <source>
        <dbReference type="PROSITE-ProRule" id="PRU00354"/>
    </source>
</evidence>
<evidence type="ECO:0000256" key="2">
    <source>
        <dbReference type="ARBA" id="ARBA00022679"/>
    </source>
</evidence>
<keyword evidence="4 12" id="KW-0068">Autocatalytic cleavage</keyword>
<dbReference type="EMBL" id="BNDS01000031">
    <property type="protein sequence ID" value="GHI00961.1"/>
    <property type="molecule type" value="Genomic_DNA"/>
</dbReference>
<comment type="PTM">
    <text evidence="12">Is synthesized initially as an inactive proenzyme. Formation of the active enzyme involves a self-maturation process in which the active site pyruvoyl group is generated from an internal serine residue via an autocatalytic post-translational modification. Two non-identical subunits are generated from the proenzyme in this reaction, and the pyruvate is formed at the N-terminus of the alpha chain, which is derived from the carboxyl end of the proenzyme. The post-translation cleavage follows an unusual pathway, termed non-hydrolytic serinolysis, in which the side chain hydroxyl group of the serine supplies its oxygen atom to form the C-terminus of the beta chain, while the remainder of the serine residue undergoes an oxidative deamination to produce ammonia and the pyruvoyl group blocking the N-terminus of the alpha chain.</text>
</comment>
<feature type="active site" description="Proton acceptor" evidence="11 13">
    <location>
        <position position="287"/>
    </location>
</feature>
<keyword evidence="3 12" id="KW-0210">Decarboxylase</keyword>
<keyword evidence="9 12" id="KW-0704">Schiff base</keyword>
<dbReference type="InterPro" id="IPR001045">
    <property type="entry name" value="Spermi_synthase"/>
</dbReference>
<comment type="subunit">
    <text evidence="12">Heterotetramer of two alpha and two beta chains arranged as a dimer of alpha/beta heterodimers.</text>
</comment>
<evidence type="ECO:0000256" key="12">
    <source>
        <dbReference type="HAMAP-Rule" id="MF_00464"/>
    </source>
</evidence>
<feature type="active site" description="Schiff-base intermediate with substrate; via pyruvic acid" evidence="12">
    <location>
        <position position="63"/>
    </location>
</feature>
<evidence type="ECO:0000256" key="4">
    <source>
        <dbReference type="ARBA" id="ARBA00022813"/>
    </source>
</evidence>
<dbReference type="PANTHER" id="PTHR43317:SF1">
    <property type="entry name" value="THERMOSPERMINE SYNTHASE ACAULIS5"/>
    <property type="match status" value="1"/>
</dbReference>
<evidence type="ECO:0000256" key="10">
    <source>
        <dbReference type="ARBA" id="ARBA00023317"/>
    </source>
</evidence>
<comment type="pathway">
    <text evidence="12">Amine and polyamine biosynthesis; S-adenosylmethioninamine biosynthesis; S-adenosylmethioninamine from S-adenosyl-L-methionine: step 1/1.</text>
</comment>
<comment type="similarity">
    <text evidence="1 11">Belongs to the spermidine/spermine synthase family.</text>
</comment>
<gene>
    <name evidence="12" type="primary">speH</name>
    <name evidence="11" type="synonym">speE</name>
    <name evidence="15" type="ORF">AM1BK_45030</name>
</gene>
<dbReference type="InterPro" id="IPR029063">
    <property type="entry name" value="SAM-dependent_MTases_sf"/>
</dbReference>
<dbReference type="Pfam" id="PF02675">
    <property type="entry name" value="AdoMet_dc"/>
    <property type="match status" value="1"/>
</dbReference>
<evidence type="ECO:0000313" key="15">
    <source>
        <dbReference type="EMBL" id="GHI00961.1"/>
    </source>
</evidence>
<comment type="function">
    <text evidence="11">Catalyzes the irreversible transfer of a propylamine group from the amino donor S-adenosylmethioninamine (decarboxy-AdoMet) to putrescine (1,4-diaminobutane) to yield spermidine.</text>
</comment>
<reference evidence="15 16" key="1">
    <citation type="journal article" date="2022" name="Int. J. Syst. Evol. Microbiol.">
        <title>Neobacillus kokaensis sp. nov., isolated from soil.</title>
        <authorList>
            <person name="Yuki K."/>
            <person name="Matsubara H."/>
            <person name="Yamaguchi S."/>
        </authorList>
    </citation>
    <scope>NUCLEOTIDE SEQUENCE [LARGE SCALE GENOMIC DNA]</scope>
    <source>
        <strain evidence="15 16">LOB 377</strain>
    </source>
</reference>
<dbReference type="HAMAP" id="MF_00198">
    <property type="entry name" value="Spermidine_synth"/>
    <property type="match status" value="1"/>
</dbReference>
<evidence type="ECO:0000256" key="9">
    <source>
        <dbReference type="ARBA" id="ARBA00023270"/>
    </source>
</evidence>
<evidence type="ECO:0000256" key="11">
    <source>
        <dbReference type="HAMAP-Rule" id="MF_00198"/>
    </source>
</evidence>
<feature type="domain" description="PABS" evidence="14">
    <location>
        <begin position="138"/>
        <end position="366"/>
    </location>
</feature>
<keyword evidence="8 12" id="KW-0456">Lyase</keyword>
<feature type="chain" id="PRO_5044944861" description="S-adenosylmethionine decarboxylase alpha chain" evidence="12">
    <location>
        <begin position="63"/>
        <end position="422"/>
    </location>
</feature>
<feature type="binding site" evidence="11">
    <location>
        <position position="191"/>
    </location>
    <ligand>
        <name>spermidine</name>
        <dbReference type="ChEBI" id="CHEBI:57834"/>
    </ligand>
</feature>
<proteinExistence type="inferred from homology"/>
<evidence type="ECO:0000256" key="7">
    <source>
        <dbReference type="ARBA" id="ARBA00023145"/>
    </source>
</evidence>
<dbReference type="PANTHER" id="PTHR43317">
    <property type="entry name" value="THERMOSPERMINE SYNTHASE ACAULIS5"/>
    <property type="match status" value="1"/>
</dbReference>
<keyword evidence="6 12" id="KW-0620">Polyamine biosynthesis</keyword>
<evidence type="ECO:0000256" key="1">
    <source>
        <dbReference type="ARBA" id="ARBA00007867"/>
    </source>
</evidence>
<dbReference type="SUPFAM" id="SSF56276">
    <property type="entry name" value="S-adenosylmethionine decarboxylase"/>
    <property type="match status" value="1"/>
</dbReference>
<organism evidence="15 16">
    <name type="scientific">Neobacillus kokaensis</name>
    <dbReference type="NCBI Taxonomy" id="2759023"/>
    <lineage>
        <taxon>Bacteria</taxon>
        <taxon>Bacillati</taxon>
        <taxon>Bacillota</taxon>
        <taxon>Bacilli</taxon>
        <taxon>Bacillales</taxon>
        <taxon>Bacillaceae</taxon>
        <taxon>Neobacillus</taxon>
    </lineage>
</organism>
<sequence length="422" mass="47874">MEIKGQHLIVDAYDCQVELINNADDLKRLMLETLRELQLEVLLAYFHSFSPQGVTGIVAISTSHFSIHTWPEYGYSALDLYTCSPMDALPALKKFLGKIGAGRANIYEIKRGMEGLIFTNREGDKLLHSAGRRRGDKWDWKILKEIKNGNHPILFKGKSKFHDILLVEAKDLRLYMNDQLQFSSLDEKHYHEALVLPVMELAPSREHVLILGGGDGFALREVLKYPDVFHVDLVDIDPMIIHLAKNERALVTANHGSLKDNRVTVHTMDAREYVNGNNKGYDVVIIDFPDPADHDTSLLYTKEFFEHVARHLNTEGLLACQANSPKGTPKVYWSIGKTLQASGFKTKPYFTLVPSFGVWGFYLVSRKSILKKLPELSVPHQAINSNLELLPPTLHSPQTGLIINSENNLRLHELYQEEIEKI</sequence>